<comment type="caution">
    <text evidence="12">The sequence shown here is derived from an EMBL/GenBank/DDBJ whole genome shotgun (WGS) entry which is preliminary data.</text>
</comment>
<feature type="chain" id="PRO_5009578561" description="TonB C-terminal domain-containing protein" evidence="10">
    <location>
        <begin position="25"/>
        <end position="275"/>
    </location>
</feature>
<name>A0A1G1SYI0_9BACT</name>
<gene>
    <name evidence="12" type="ORF">BEN48_16875</name>
</gene>
<evidence type="ECO:0000256" key="4">
    <source>
        <dbReference type="ARBA" id="ARBA00022475"/>
    </source>
</evidence>
<organism evidence="12 13">
    <name type="scientific">Hymenobacter glacialis</name>
    <dbReference type="NCBI Taxonomy" id="1908236"/>
    <lineage>
        <taxon>Bacteria</taxon>
        <taxon>Pseudomonadati</taxon>
        <taxon>Bacteroidota</taxon>
        <taxon>Cytophagia</taxon>
        <taxon>Cytophagales</taxon>
        <taxon>Hymenobacteraceae</taxon>
        <taxon>Hymenobacter</taxon>
    </lineage>
</organism>
<comment type="subcellular location">
    <subcellularLocation>
        <location evidence="1">Cell inner membrane</location>
        <topology evidence="1">Single-pass membrane protein</topology>
        <orientation evidence="1">Periplasmic side</orientation>
    </subcellularLocation>
</comment>
<keyword evidence="13" id="KW-1185">Reference proteome</keyword>
<keyword evidence="10" id="KW-0732">Signal</keyword>
<dbReference type="GO" id="GO:0031992">
    <property type="term" value="F:energy transducer activity"/>
    <property type="evidence" value="ECO:0007669"/>
    <property type="project" value="TreeGrafter"/>
</dbReference>
<dbReference type="Gene3D" id="3.30.1150.10">
    <property type="match status" value="1"/>
</dbReference>
<keyword evidence="4" id="KW-1003">Cell membrane</keyword>
<dbReference type="RefSeq" id="WP_125932636.1">
    <property type="nucleotide sequence ID" value="NZ_MDZC01000081.1"/>
</dbReference>
<keyword evidence="6" id="KW-0812">Transmembrane</keyword>
<dbReference type="GO" id="GO:0055085">
    <property type="term" value="P:transmembrane transport"/>
    <property type="evidence" value="ECO:0007669"/>
    <property type="project" value="InterPro"/>
</dbReference>
<dbReference type="SUPFAM" id="SSF74653">
    <property type="entry name" value="TolA/TonB C-terminal domain"/>
    <property type="match status" value="1"/>
</dbReference>
<dbReference type="InterPro" id="IPR037682">
    <property type="entry name" value="TonB_C"/>
</dbReference>
<dbReference type="InterPro" id="IPR051045">
    <property type="entry name" value="TonB-dependent_transducer"/>
</dbReference>
<evidence type="ECO:0000256" key="9">
    <source>
        <dbReference type="ARBA" id="ARBA00023136"/>
    </source>
</evidence>
<keyword evidence="5" id="KW-0997">Cell inner membrane</keyword>
<keyword evidence="3" id="KW-0813">Transport</keyword>
<evidence type="ECO:0000259" key="11">
    <source>
        <dbReference type="PROSITE" id="PS52015"/>
    </source>
</evidence>
<sequence>MKYLLPALFVAIALQLGTAPTAQAQAPTSATTYSGPRYPGGPDSLRALVYRSTRITTPAPAGKMLVQFELQPDGKAFNFTMVRPPDPMNKALVDATAAARNYVEANMLAWQLDKPGTTGASIKAPKISLAMEFTTLPAAQAYYYADHEPVFKDATEALRATFSKFRVSPNDSVQQHLFASPSRILAEHIQSKVKYPPNALRSGQQGQVYVYFEVAENGAIDNPQVVGTAGKYLDDEVLKVVKNLSAASAPAQLRGQPVRVYYTLPINFKIVKPRS</sequence>
<evidence type="ECO:0000256" key="6">
    <source>
        <dbReference type="ARBA" id="ARBA00022692"/>
    </source>
</evidence>
<evidence type="ECO:0000256" key="1">
    <source>
        <dbReference type="ARBA" id="ARBA00004383"/>
    </source>
</evidence>
<evidence type="ECO:0000256" key="10">
    <source>
        <dbReference type="SAM" id="SignalP"/>
    </source>
</evidence>
<dbReference type="GO" id="GO:0098797">
    <property type="term" value="C:plasma membrane protein complex"/>
    <property type="evidence" value="ECO:0007669"/>
    <property type="project" value="TreeGrafter"/>
</dbReference>
<dbReference type="PANTHER" id="PTHR33446">
    <property type="entry name" value="PROTEIN TONB-RELATED"/>
    <property type="match status" value="1"/>
</dbReference>
<dbReference type="OrthoDB" id="1039448at2"/>
<evidence type="ECO:0000313" key="12">
    <source>
        <dbReference type="EMBL" id="OGX83666.1"/>
    </source>
</evidence>
<proteinExistence type="inferred from homology"/>
<dbReference type="Proteomes" id="UP000177791">
    <property type="component" value="Unassembled WGS sequence"/>
</dbReference>
<dbReference type="PROSITE" id="PS52015">
    <property type="entry name" value="TONB_CTD"/>
    <property type="match status" value="1"/>
</dbReference>
<evidence type="ECO:0000256" key="2">
    <source>
        <dbReference type="ARBA" id="ARBA00006555"/>
    </source>
</evidence>
<dbReference type="AlphaFoldDB" id="A0A1G1SYI0"/>
<feature type="signal peptide" evidence="10">
    <location>
        <begin position="1"/>
        <end position="24"/>
    </location>
</feature>
<evidence type="ECO:0000256" key="5">
    <source>
        <dbReference type="ARBA" id="ARBA00022519"/>
    </source>
</evidence>
<comment type="similarity">
    <text evidence="2">Belongs to the TonB family.</text>
</comment>
<dbReference type="Pfam" id="PF03544">
    <property type="entry name" value="TonB_C"/>
    <property type="match status" value="1"/>
</dbReference>
<dbReference type="NCBIfam" id="TIGR01352">
    <property type="entry name" value="tonB_Cterm"/>
    <property type="match status" value="1"/>
</dbReference>
<dbReference type="InterPro" id="IPR006260">
    <property type="entry name" value="TonB/TolA_C"/>
</dbReference>
<evidence type="ECO:0000256" key="3">
    <source>
        <dbReference type="ARBA" id="ARBA00022448"/>
    </source>
</evidence>
<evidence type="ECO:0000256" key="7">
    <source>
        <dbReference type="ARBA" id="ARBA00022927"/>
    </source>
</evidence>
<evidence type="ECO:0000313" key="13">
    <source>
        <dbReference type="Proteomes" id="UP000177791"/>
    </source>
</evidence>
<feature type="domain" description="TonB C-terminal" evidence="11">
    <location>
        <begin position="180"/>
        <end position="275"/>
    </location>
</feature>
<dbReference type="EMBL" id="MDZC01000081">
    <property type="protein sequence ID" value="OGX83666.1"/>
    <property type="molecule type" value="Genomic_DNA"/>
</dbReference>
<keyword evidence="8" id="KW-1133">Transmembrane helix</keyword>
<accession>A0A1G1SYI0</accession>
<keyword evidence="7" id="KW-0653">Protein transport</keyword>
<dbReference type="STRING" id="1908236.BEN48_16875"/>
<dbReference type="PANTHER" id="PTHR33446:SF2">
    <property type="entry name" value="PROTEIN TONB"/>
    <property type="match status" value="1"/>
</dbReference>
<protein>
    <recommendedName>
        <fullName evidence="11">TonB C-terminal domain-containing protein</fullName>
    </recommendedName>
</protein>
<reference evidence="12 13" key="1">
    <citation type="submission" date="2016-08" db="EMBL/GenBank/DDBJ databases">
        <title>Hymenobacter coccineus sp. nov., Hymenobacter lapidarius sp. nov. and Hymenobacter glacialis sp. nov., isolated from Antarctic soil.</title>
        <authorList>
            <person name="Sedlacek I."/>
            <person name="Kralova S."/>
            <person name="Kyrova K."/>
            <person name="Maslanova I."/>
            <person name="Stankova E."/>
            <person name="Vrbovska V."/>
            <person name="Nemec M."/>
            <person name="Bartak M."/>
            <person name="Svec P."/>
            <person name="Busse H.-J."/>
            <person name="Pantucek R."/>
        </authorList>
    </citation>
    <scope>NUCLEOTIDE SEQUENCE [LARGE SCALE GENOMIC DNA]</scope>
    <source>
        <strain evidence="12 13">CCM 8648</strain>
    </source>
</reference>
<evidence type="ECO:0000256" key="8">
    <source>
        <dbReference type="ARBA" id="ARBA00022989"/>
    </source>
</evidence>
<dbReference type="GO" id="GO:0015031">
    <property type="term" value="P:protein transport"/>
    <property type="evidence" value="ECO:0007669"/>
    <property type="project" value="UniProtKB-KW"/>
</dbReference>
<keyword evidence="9" id="KW-0472">Membrane</keyword>